<feature type="transmembrane region" description="Helical" evidence="6">
    <location>
        <begin position="203"/>
        <end position="223"/>
    </location>
</feature>
<evidence type="ECO:0000256" key="6">
    <source>
        <dbReference type="SAM" id="Phobius"/>
    </source>
</evidence>
<evidence type="ECO:0000256" key="1">
    <source>
        <dbReference type="ARBA" id="ARBA00004141"/>
    </source>
</evidence>
<keyword evidence="4 6" id="KW-1133">Transmembrane helix</keyword>
<dbReference type="InterPro" id="IPR012506">
    <property type="entry name" value="TMEM86B-like"/>
</dbReference>
<accession>A0A9W9UD04</accession>
<feature type="transmembrane region" description="Helical" evidence="6">
    <location>
        <begin position="95"/>
        <end position="119"/>
    </location>
</feature>
<keyword evidence="5 6" id="KW-0472">Membrane</keyword>
<comment type="similarity">
    <text evidence="2">Belongs to the TMEM86 family.</text>
</comment>
<dbReference type="EMBL" id="JAPZBQ010000004">
    <property type="protein sequence ID" value="KAJ5334484.1"/>
    <property type="molecule type" value="Genomic_DNA"/>
</dbReference>
<proteinExistence type="inferred from homology"/>
<evidence type="ECO:0000313" key="8">
    <source>
        <dbReference type="Proteomes" id="UP001147695"/>
    </source>
</evidence>
<evidence type="ECO:0000256" key="4">
    <source>
        <dbReference type="ARBA" id="ARBA00022989"/>
    </source>
</evidence>
<dbReference type="GO" id="GO:0016020">
    <property type="term" value="C:membrane"/>
    <property type="evidence" value="ECO:0007669"/>
    <property type="project" value="UniProtKB-SubCell"/>
</dbReference>
<reference evidence="7" key="2">
    <citation type="journal article" date="2023" name="IMA Fungus">
        <title>Comparative genomic study of the Penicillium genus elucidates a diverse pangenome and 15 lateral gene transfer events.</title>
        <authorList>
            <person name="Petersen C."/>
            <person name="Sorensen T."/>
            <person name="Nielsen M.R."/>
            <person name="Sondergaard T.E."/>
            <person name="Sorensen J.L."/>
            <person name="Fitzpatrick D.A."/>
            <person name="Frisvad J.C."/>
            <person name="Nielsen K.L."/>
        </authorList>
    </citation>
    <scope>NUCLEOTIDE SEQUENCE</scope>
    <source>
        <strain evidence="7">IBT 35673</strain>
    </source>
</reference>
<dbReference type="Proteomes" id="UP001147695">
    <property type="component" value="Unassembled WGS sequence"/>
</dbReference>
<sequence>MLCSVAFFSHPFLLPSNEWSDYRSLITAGLACSLLGDFCLIPSRREFNGSNAKVSTSSKSDLQGEISMSFQLGIVAFAIAHILYTVAFFRNSSEISWTIFAATFPATLGAAKWLGVIYPQANSSLRSNVLNLAVAPDMKPLVSAYAVIIGIMFAAATSTSPSVIPSDWLHSRAVGAAMFVVSDLFVAKNAFGKSVASKSRGCLEIFLGYALYFLAQIVIARTVEGV</sequence>
<gene>
    <name evidence="7" type="ORF">N7452_006887</name>
</gene>
<evidence type="ECO:0000256" key="5">
    <source>
        <dbReference type="ARBA" id="ARBA00023136"/>
    </source>
</evidence>
<evidence type="ECO:0000256" key="3">
    <source>
        <dbReference type="ARBA" id="ARBA00022692"/>
    </source>
</evidence>
<evidence type="ECO:0000313" key="7">
    <source>
        <dbReference type="EMBL" id="KAJ5334484.1"/>
    </source>
</evidence>
<name>A0A9W9UD04_PENBR</name>
<dbReference type="Pfam" id="PF07947">
    <property type="entry name" value="YhhN"/>
    <property type="match status" value="1"/>
</dbReference>
<comment type="subcellular location">
    <subcellularLocation>
        <location evidence="1">Membrane</location>
        <topology evidence="1">Multi-pass membrane protein</topology>
    </subcellularLocation>
</comment>
<reference evidence="7" key="1">
    <citation type="submission" date="2022-12" db="EMBL/GenBank/DDBJ databases">
        <authorList>
            <person name="Petersen C."/>
        </authorList>
    </citation>
    <scope>NUCLEOTIDE SEQUENCE</scope>
    <source>
        <strain evidence="7">IBT 35673</strain>
    </source>
</reference>
<dbReference type="PANTHER" id="PTHR31885:SF6">
    <property type="entry name" value="GH04784P"/>
    <property type="match status" value="1"/>
</dbReference>
<keyword evidence="3 6" id="KW-0812">Transmembrane</keyword>
<dbReference type="PANTHER" id="PTHR31885">
    <property type="entry name" value="GH04784P"/>
    <property type="match status" value="1"/>
</dbReference>
<evidence type="ECO:0008006" key="9">
    <source>
        <dbReference type="Google" id="ProtNLM"/>
    </source>
</evidence>
<organism evidence="7 8">
    <name type="scientific">Penicillium brevicompactum</name>
    <dbReference type="NCBI Taxonomy" id="5074"/>
    <lineage>
        <taxon>Eukaryota</taxon>
        <taxon>Fungi</taxon>
        <taxon>Dikarya</taxon>
        <taxon>Ascomycota</taxon>
        <taxon>Pezizomycotina</taxon>
        <taxon>Eurotiomycetes</taxon>
        <taxon>Eurotiomycetidae</taxon>
        <taxon>Eurotiales</taxon>
        <taxon>Aspergillaceae</taxon>
        <taxon>Penicillium</taxon>
    </lineage>
</organism>
<protein>
    <recommendedName>
        <fullName evidence="9">YhhN-like protein</fullName>
    </recommendedName>
</protein>
<evidence type="ECO:0000256" key="2">
    <source>
        <dbReference type="ARBA" id="ARBA00007375"/>
    </source>
</evidence>
<dbReference type="AlphaFoldDB" id="A0A9W9UD04"/>
<dbReference type="GO" id="GO:0016787">
    <property type="term" value="F:hydrolase activity"/>
    <property type="evidence" value="ECO:0007669"/>
    <property type="project" value="TreeGrafter"/>
</dbReference>
<comment type="caution">
    <text evidence="7">The sequence shown here is derived from an EMBL/GenBank/DDBJ whole genome shotgun (WGS) entry which is preliminary data.</text>
</comment>
<feature type="transmembrane region" description="Helical" evidence="6">
    <location>
        <begin position="68"/>
        <end position="89"/>
    </location>
</feature>
<feature type="transmembrane region" description="Helical" evidence="6">
    <location>
        <begin position="140"/>
        <end position="157"/>
    </location>
</feature>